<feature type="domain" description="DUF6875" evidence="1">
    <location>
        <begin position="25"/>
        <end position="202"/>
    </location>
</feature>
<comment type="caution">
    <text evidence="2">The sequence shown here is derived from an EMBL/GenBank/DDBJ whole genome shotgun (WGS) entry which is preliminary data.</text>
</comment>
<gene>
    <name evidence="2" type="ORF">NVS88_04560</name>
</gene>
<keyword evidence="3" id="KW-1185">Reference proteome</keyword>
<organism evidence="2 3">
    <name type="scientific">Speluncibacter jeojiensis</name>
    <dbReference type="NCBI Taxonomy" id="2710754"/>
    <lineage>
        <taxon>Bacteria</taxon>
        <taxon>Bacillati</taxon>
        <taxon>Actinomycetota</taxon>
        <taxon>Actinomycetes</taxon>
        <taxon>Mycobacteriales</taxon>
        <taxon>Speluncibacteraceae</taxon>
        <taxon>Speluncibacter</taxon>
    </lineage>
</organism>
<dbReference type="RefSeq" id="WP_277832756.1">
    <property type="nucleotide sequence ID" value="NZ_JAAIVF010000003.1"/>
</dbReference>
<protein>
    <recommendedName>
        <fullName evidence="1">DUF6875 domain-containing protein</fullName>
    </recommendedName>
</protein>
<name>A0A9X4LWS0_9ACTN</name>
<dbReference type="InterPro" id="IPR049240">
    <property type="entry name" value="DUF6875"/>
</dbReference>
<evidence type="ECO:0000259" key="1">
    <source>
        <dbReference type="Pfam" id="PF21780"/>
    </source>
</evidence>
<dbReference type="AlphaFoldDB" id="A0A9X4LWS0"/>
<dbReference type="Proteomes" id="UP001152755">
    <property type="component" value="Unassembled WGS sequence"/>
</dbReference>
<evidence type="ECO:0000313" key="2">
    <source>
        <dbReference type="EMBL" id="MDG3013828.1"/>
    </source>
</evidence>
<reference evidence="2" key="1">
    <citation type="submission" date="2022-08" db="EMBL/GenBank/DDBJ databases">
        <title>Genome analysis of Corynebacteriales strain.</title>
        <authorList>
            <person name="Lee S.D."/>
        </authorList>
    </citation>
    <scope>NUCLEOTIDE SEQUENCE</scope>
    <source>
        <strain evidence="2">D3-21</strain>
    </source>
</reference>
<dbReference type="EMBL" id="JANRHA010000002">
    <property type="protein sequence ID" value="MDG3013828.1"/>
    <property type="molecule type" value="Genomic_DNA"/>
</dbReference>
<proteinExistence type="predicted"/>
<accession>A0A9X4LWS0</accession>
<evidence type="ECO:0000313" key="3">
    <source>
        <dbReference type="Proteomes" id="UP001152755"/>
    </source>
</evidence>
<dbReference type="Pfam" id="PF21780">
    <property type="entry name" value="DUF6875"/>
    <property type="match status" value="1"/>
</dbReference>
<sequence>MTGPRTGINWMNLPFADPPADSRAREFVAWSRSYLTHPHPGLGRPGPVCPFAAPAIAHRHLWAAFVDSRNSPYTDNDDDAMTPLVDDMYELFVTLTGRRPGKVPHALVTVFEGLNDNAVIDAAQARHKTRFVEHGFMLGQFYDGCPQEGLWNRDFRPLSTPLSMLVARNMMTTDLPFLLEHREWVRAYLDTFAPKLPSALRATLADDIHASGETGITHSHRHLIGDDPAQ</sequence>